<evidence type="ECO:0000313" key="6">
    <source>
        <dbReference type="WBParaSite" id="ASIM_0002108401-mRNA-1"/>
    </source>
</evidence>
<feature type="compositionally biased region" description="Polar residues" evidence="1">
    <location>
        <begin position="54"/>
        <end position="64"/>
    </location>
</feature>
<protein>
    <submittedName>
        <fullName evidence="2 5">Uncharacterized protein</fullName>
    </submittedName>
</protein>
<dbReference type="Proteomes" id="UP000267096">
    <property type="component" value="Unassembled WGS sequence"/>
</dbReference>
<keyword evidence="4" id="KW-1185">Reference proteome</keyword>
<evidence type="ECO:0000313" key="2">
    <source>
        <dbReference type="EMBL" id="VDK18298.1"/>
    </source>
</evidence>
<reference evidence="2 4" key="2">
    <citation type="submission" date="2018-11" db="EMBL/GenBank/DDBJ databases">
        <authorList>
            <consortium name="Pathogen Informatics"/>
        </authorList>
    </citation>
    <scope>NUCLEOTIDE SEQUENCE [LARGE SCALE GENOMIC DNA]</scope>
</reference>
<dbReference type="WBParaSite" id="ASIM_0000109401-mRNA-1">
    <property type="protein sequence ID" value="ASIM_0000109401-mRNA-1"/>
    <property type="gene ID" value="ASIM_0000109401"/>
</dbReference>
<evidence type="ECO:0000313" key="4">
    <source>
        <dbReference type="Proteomes" id="UP000267096"/>
    </source>
</evidence>
<sequence length="136" mass="15577">MVDLRNGGGIENSSDIENRNPVNGVDDDARDDGDSDDLFVDANQFFVHPVHPLQQQIPRKQSQRLTDEVENRDLNDQAYERKTRNRKRKVISGYKIVHCEGCNCRKRPKNNSPSKRFDEHQTDDVSRSAGNILNLS</sequence>
<name>A0A0M3KJB1_ANISI</name>
<proteinExistence type="predicted"/>
<feature type="compositionally biased region" description="Gly residues" evidence="1">
    <location>
        <begin position="1"/>
        <end position="10"/>
    </location>
</feature>
<evidence type="ECO:0000256" key="1">
    <source>
        <dbReference type="SAM" id="MobiDB-lite"/>
    </source>
</evidence>
<feature type="compositionally biased region" description="Basic and acidic residues" evidence="1">
    <location>
        <begin position="115"/>
        <end position="126"/>
    </location>
</feature>
<feature type="region of interest" description="Disordered" evidence="1">
    <location>
        <begin position="54"/>
        <end position="86"/>
    </location>
</feature>
<evidence type="ECO:0000313" key="3">
    <source>
        <dbReference type="EMBL" id="VDK77066.1"/>
    </source>
</evidence>
<reference evidence="5 6" key="1">
    <citation type="submission" date="2017-02" db="UniProtKB">
        <authorList>
            <consortium name="WormBaseParasite"/>
        </authorList>
    </citation>
    <scope>IDENTIFICATION</scope>
</reference>
<organism evidence="6">
    <name type="scientific">Anisakis simplex</name>
    <name type="common">Herring worm</name>
    <dbReference type="NCBI Taxonomy" id="6269"/>
    <lineage>
        <taxon>Eukaryota</taxon>
        <taxon>Metazoa</taxon>
        <taxon>Ecdysozoa</taxon>
        <taxon>Nematoda</taxon>
        <taxon>Chromadorea</taxon>
        <taxon>Rhabditida</taxon>
        <taxon>Spirurina</taxon>
        <taxon>Ascaridomorpha</taxon>
        <taxon>Ascaridoidea</taxon>
        <taxon>Anisakidae</taxon>
        <taxon>Anisakis</taxon>
        <taxon>Anisakis simplex complex</taxon>
    </lineage>
</organism>
<accession>A0A0M3KJB1</accession>
<feature type="region of interest" description="Disordered" evidence="1">
    <location>
        <begin position="1"/>
        <end position="37"/>
    </location>
</feature>
<dbReference type="WBParaSite" id="ASIM_0002108401-mRNA-1">
    <property type="protein sequence ID" value="ASIM_0002108401-mRNA-1"/>
    <property type="gene ID" value="ASIM_0002108401"/>
</dbReference>
<feature type="compositionally biased region" description="Acidic residues" evidence="1">
    <location>
        <begin position="25"/>
        <end position="37"/>
    </location>
</feature>
<feature type="region of interest" description="Disordered" evidence="1">
    <location>
        <begin position="104"/>
        <end position="136"/>
    </location>
</feature>
<evidence type="ECO:0000313" key="5">
    <source>
        <dbReference type="WBParaSite" id="ASIM_0000109401-mRNA-1"/>
    </source>
</evidence>
<dbReference type="AlphaFoldDB" id="A0A0M3KJB1"/>
<dbReference type="EMBL" id="UYRR01000897">
    <property type="protein sequence ID" value="VDK18298.1"/>
    <property type="molecule type" value="Genomic_DNA"/>
</dbReference>
<feature type="compositionally biased region" description="Basic and acidic residues" evidence="1">
    <location>
        <begin position="65"/>
        <end position="82"/>
    </location>
</feature>
<gene>
    <name evidence="3" type="ORF">ASIM_LOCUS20460</name>
    <name evidence="2" type="ORF">ASIM_LOCUS986</name>
</gene>
<dbReference type="EMBL" id="UYRR01039654">
    <property type="protein sequence ID" value="VDK77066.1"/>
    <property type="molecule type" value="Genomic_DNA"/>
</dbReference>